<proteinExistence type="predicted"/>
<dbReference type="AlphaFoldDB" id="A0A951PL33"/>
<reference evidence="2" key="1">
    <citation type="submission" date="2021-05" db="EMBL/GenBank/DDBJ databases">
        <authorList>
            <person name="Pietrasiak N."/>
            <person name="Ward R."/>
            <person name="Stajich J.E."/>
            <person name="Kurbessoian T."/>
        </authorList>
    </citation>
    <scope>NUCLEOTIDE SEQUENCE</scope>
    <source>
        <strain evidence="2">CPER-KK1</strain>
    </source>
</reference>
<gene>
    <name evidence="2" type="ORF">KME25_11990</name>
</gene>
<dbReference type="CDD" id="cd00761">
    <property type="entry name" value="Glyco_tranf_GTA_type"/>
    <property type="match status" value="1"/>
</dbReference>
<evidence type="ECO:0000259" key="1">
    <source>
        <dbReference type="Pfam" id="PF00535"/>
    </source>
</evidence>
<dbReference type="EMBL" id="JAHHIF010000013">
    <property type="protein sequence ID" value="MBW4545149.1"/>
    <property type="molecule type" value="Genomic_DNA"/>
</dbReference>
<reference evidence="2" key="2">
    <citation type="journal article" date="2022" name="Microbiol. Resour. Announc.">
        <title>Metagenome Sequencing to Explore Phylogenomics of Terrestrial Cyanobacteria.</title>
        <authorList>
            <person name="Ward R.D."/>
            <person name="Stajich J.E."/>
            <person name="Johansen J.R."/>
            <person name="Huntemann M."/>
            <person name="Clum A."/>
            <person name="Foster B."/>
            <person name="Foster B."/>
            <person name="Roux S."/>
            <person name="Palaniappan K."/>
            <person name="Varghese N."/>
            <person name="Mukherjee S."/>
            <person name="Reddy T.B.K."/>
            <person name="Daum C."/>
            <person name="Copeland A."/>
            <person name="Chen I.A."/>
            <person name="Ivanova N.N."/>
            <person name="Kyrpides N.C."/>
            <person name="Shapiro N."/>
            <person name="Eloe-Fadrosh E.A."/>
            <person name="Pietrasiak N."/>
        </authorList>
    </citation>
    <scope>NUCLEOTIDE SEQUENCE</scope>
    <source>
        <strain evidence="2">CPER-KK1</strain>
    </source>
</reference>
<accession>A0A951PL33</accession>
<dbReference type="InterPro" id="IPR029044">
    <property type="entry name" value="Nucleotide-diphossugar_trans"/>
</dbReference>
<dbReference type="SUPFAM" id="SSF53448">
    <property type="entry name" value="Nucleotide-diphospho-sugar transferases"/>
    <property type="match status" value="1"/>
</dbReference>
<dbReference type="InterPro" id="IPR050834">
    <property type="entry name" value="Glycosyltransf_2"/>
</dbReference>
<evidence type="ECO:0000313" key="3">
    <source>
        <dbReference type="Proteomes" id="UP000753908"/>
    </source>
</evidence>
<dbReference type="InterPro" id="IPR001173">
    <property type="entry name" value="Glyco_trans_2-like"/>
</dbReference>
<comment type="caution">
    <text evidence="2">The sequence shown here is derived from an EMBL/GenBank/DDBJ whole genome shotgun (WGS) entry which is preliminary data.</text>
</comment>
<dbReference type="PANTHER" id="PTHR43685">
    <property type="entry name" value="GLYCOSYLTRANSFERASE"/>
    <property type="match status" value="1"/>
</dbReference>
<name>A0A951PL33_9CYAN</name>
<dbReference type="Proteomes" id="UP000753908">
    <property type="component" value="Unassembled WGS sequence"/>
</dbReference>
<keyword evidence="2" id="KW-0808">Transferase</keyword>
<protein>
    <submittedName>
        <fullName evidence="2">Glycosyltransferase</fullName>
        <ecNumber evidence="2">2.4.-.-</ecNumber>
    </submittedName>
</protein>
<sequence>MPTVSIITPLYNKAPYIANTITSMLSQTYPDWEMLIVDNGSTDGSWEKAQQFQDSRIHLLQSPKQGPGAARNYGLTLAQGEWIQFLDADDLLAPDHLEQQLIAAKAHPEAEIVACHWQEFTDANPTERILKAPIGIGQPNQILRDKAIAFAPWAVHAALVKRSVLSPDCYWPEQLDQYLAEDIAFWFKLVSQSTVVYGTSKGALYRMETPQCRNQSFNLEKWFQGIHAAIELNQQYILDTNQSYTPAQCENLMILYSGIYLLAHKENSLSIGLQALSIASEWLKNYFSVAKKPKLAMLIRRLIGLKFYLNLTQSTVNN</sequence>
<feature type="domain" description="Glycosyltransferase 2-like" evidence="1">
    <location>
        <begin position="5"/>
        <end position="131"/>
    </location>
</feature>
<dbReference type="Gene3D" id="3.90.550.10">
    <property type="entry name" value="Spore Coat Polysaccharide Biosynthesis Protein SpsA, Chain A"/>
    <property type="match status" value="1"/>
</dbReference>
<dbReference type="EC" id="2.4.-.-" evidence="2"/>
<organism evidence="2 3">
    <name type="scientific">Symplocastrum torsivum CPER-KK1</name>
    <dbReference type="NCBI Taxonomy" id="450513"/>
    <lineage>
        <taxon>Bacteria</taxon>
        <taxon>Bacillati</taxon>
        <taxon>Cyanobacteriota</taxon>
        <taxon>Cyanophyceae</taxon>
        <taxon>Oscillatoriophycideae</taxon>
        <taxon>Oscillatoriales</taxon>
        <taxon>Microcoleaceae</taxon>
        <taxon>Symplocastrum</taxon>
    </lineage>
</organism>
<keyword evidence="2" id="KW-0328">Glycosyltransferase</keyword>
<dbReference type="Pfam" id="PF00535">
    <property type="entry name" value="Glycos_transf_2"/>
    <property type="match status" value="1"/>
</dbReference>
<dbReference type="GO" id="GO:0016757">
    <property type="term" value="F:glycosyltransferase activity"/>
    <property type="evidence" value="ECO:0007669"/>
    <property type="project" value="UniProtKB-KW"/>
</dbReference>
<evidence type="ECO:0000313" key="2">
    <source>
        <dbReference type="EMBL" id="MBW4545149.1"/>
    </source>
</evidence>
<dbReference type="PANTHER" id="PTHR43685:SF2">
    <property type="entry name" value="GLYCOSYLTRANSFERASE 2-LIKE DOMAIN-CONTAINING PROTEIN"/>
    <property type="match status" value="1"/>
</dbReference>